<evidence type="ECO:0000313" key="11">
    <source>
        <dbReference type="Proteomes" id="UP000001072"/>
    </source>
</evidence>
<keyword evidence="7" id="KW-0868">Chloride</keyword>
<keyword evidence="4 9" id="KW-1133">Transmembrane helix</keyword>
<evidence type="ECO:0000256" key="5">
    <source>
        <dbReference type="ARBA" id="ARBA00023065"/>
    </source>
</evidence>
<dbReference type="SUPFAM" id="SSF54631">
    <property type="entry name" value="CBS-domain pair"/>
    <property type="match status" value="1"/>
</dbReference>
<reference evidence="11" key="1">
    <citation type="journal article" date="2011" name="Proc. Natl. Acad. Sci. U.S.A.">
        <title>Obligate biotrophy features unraveled by the genomic analysis of rust fungi.</title>
        <authorList>
            <person name="Duplessis S."/>
            <person name="Cuomo C.A."/>
            <person name="Lin Y.-C."/>
            <person name="Aerts A."/>
            <person name="Tisserant E."/>
            <person name="Veneault-Fourrey C."/>
            <person name="Joly D.L."/>
            <person name="Hacquard S."/>
            <person name="Amselem J."/>
            <person name="Cantarel B.L."/>
            <person name="Chiu R."/>
            <person name="Coutinho P.M."/>
            <person name="Feau N."/>
            <person name="Field M."/>
            <person name="Frey P."/>
            <person name="Gelhaye E."/>
            <person name="Goldberg J."/>
            <person name="Grabherr M.G."/>
            <person name="Kodira C.D."/>
            <person name="Kohler A."/>
            <person name="Kuees U."/>
            <person name="Lindquist E.A."/>
            <person name="Lucas S.M."/>
            <person name="Mago R."/>
            <person name="Mauceli E."/>
            <person name="Morin E."/>
            <person name="Murat C."/>
            <person name="Pangilinan J.L."/>
            <person name="Park R."/>
            <person name="Pearson M."/>
            <person name="Quesneville H."/>
            <person name="Rouhier N."/>
            <person name="Sakthikumar S."/>
            <person name="Salamov A.A."/>
            <person name="Schmutz J."/>
            <person name="Selles B."/>
            <person name="Shapiro H."/>
            <person name="Tanguay P."/>
            <person name="Tuskan G.A."/>
            <person name="Henrissat B."/>
            <person name="Van de Peer Y."/>
            <person name="Rouze P."/>
            <person name="Ellis J.G."/>
            <person name="Dodds P.N."/>
            <person name="Schein J.E."/>
            <person name="Zhong S."/>
            <person name="Hamelin R.C."/>
            <person name="Grigoriev I.V."/>
            <person name="Szabo L.J."/>
            <person name="Martin F."/>
        </authorList>
    </citation>
    <scope>NUCLEOTIDE SEQUENCE [LARGE SCALE GENOMIC DNA]</scope>
    <source>
        <strain evidence="11">98AG31 / pathotype 3-4-7</strain>
    </source>
</reference>
<evidence type="ECO:0000313" key="10">
    <source>
        <dbReference type="EMBL" id="EGG13118.1"/>
    </source>
</evidence>
<dbReference type="CDD" id="cd03684">
    <property type="entry name" value="ClC_3_like"/>
    <property type="match status" value="1"/>
</dbReference>
<dbReference type="KEGG" id="mlr:MELLADRAFT_46362"/>
<keyword evidence="5" id="KW-0406">Ion transport</keyword>
<feature type="transmembrane region" description="Helical" evidence="9">
    <location>
        <begin position="747"/>
        <end position="773"/>
    </location>
</feature>
<protein>
    <submittedName>
        <fullName evidence="10">Uncharacterized protein</fullName>
    </submittedName>
</protein>
<feature type="transmembrane region" description="Helical" evidence="9">
    <location>
        <begin position="295"/>
        <end position="319"/>
    </location>
</feature>
<gene>
    <name evidence="10" type="ORF">MELLADRAFT_46362</name>
</gene>
<feature type="compositionally biased region" description="Polar residues" evidence="8">
    <location>
        <begin position="53"/>
        <end position="65"/>
    </location>
</feature>
<dbReference type="InterPro" id="IPR014743">
    <property type="entry name" value="Cl-channel_core"/>
</dbReference>
<feature type="transmembrane region" description="Helical" evidence="9">
    <location>
        <begin position="209"/>
        <end position="230"/>
    </location>
</feature>
<dbReference type="GeneID" id="18928334"/>
<dbReference type="AlphaFoldDB" id="F4R3S3"/>
<feature type="transmembrane region" description="Helical" evidence="9">
    <location>
        <begin position="515"/>
        <end position="533"/>
    </location>
</feature>
<dbReference type="Pfam" id="PF00654">
    <property type="entry name" value="Voltage_CLC"/>
    <property type="match status" value="1"/>
</dbReference>
<dbReference type="Gene3D" id="1.10.3080.10">
    <property type="entry name" value="Clc chloride channel"/>
    <property type="match status" value="1"/>
</dbReference>
<dbReference type="EMBL" id="GL883090">
    <property type="protein sequence ID" value="EGG13118.1"/>
    <property type="molecule type" value="Genomic_DNA"/>
</dbReference>
<feature type="compositionally biased region" description="Acidic residues" evidence="8">
    <location>
        <begin position="10"/>
        <end position="21"/>
    </location>
</feature>
<feature type="compositionally biased region" description="Low complexity" evidence="8">
    <location>
        <begin position="361"/>
        <end position="377"/>
    </location>
</feature>
<dbReference type="SUPFAM" id="SSF81340">
    <property type="entry name" value="Clc chloride channel"/>
    <property type="match status" value="1"/>
</dbReference>
<name>F4R3S3_MELLP</name>
<dbReference type="PANTHER" id="PTHR45711:SF6">
    <property type="entry name" value="CHLORIDE CHANNEL PROTEIN"/>
    <property type="match status" value="1"/>
</dbReference>
<sequence length="996" mass="112057">MKSNPNYQEPLEEEEEEEESNPPDQQSRRPLNQFHKKHHSSPYSHPRHRFSKKQSISRLSDHQSTSSQLHHFLSNSSSSIQNQNQERNPILSNHLNYHTISHSSINRTSSRSFHQSARRLPDWLSIYSNSQIPESRPPSISINRKAVYDAEFKDELAGQSGNGMRVWYDTYTSVDWLHEHVKQSIRRKKLNQLVGFRGRLRRTWDKSQGWVLVTMIGMVTALMAGLIVSLEMWLFDLKEGYCASGWMTPKRFCSFSSSSFIQTWSTSLTTTSSCPNWILWTDVVSSDGSDTHRRFVGYSVYLFIALCFAGLSSIMTVYLSSSESVYSAKDRSHDPSIPSSSKTLQTSKPSYENIRHCESVPQSPEIHQPSSSSSPLNEESDETYVPNEPSVTTPRAHKVAYFAAGSGIPEIKCILSGFVIRGYLGSWTLFTKSFGLALSVASGLSLGKEGPLVHIASCIGNIFTRWFKKFDRNEAKRREVLSAACAAGVSVAFGAPIGGVLFSLEEVSYFFPPRVMWRSCWCALVAAATLRVLDPFKTGKTVLFEVTYDRQWYLFELIGFVLLGILGGVLGAWFAQINFWWTQNVRKRTWLQFHPIAEVLIVTLVTVLLGFFNQYLRMSGSELVYEMIAECKTNESKDLCIHDPNQTGPLILSLTITALLKFLLTIVTFGIKCPAGIFIPSLSIGALLGRSLGLFIEFGFHRFPHLGIFHQCFLNRTDGFGEACVLPGVWAMVGSAAMLAGVTRSTVSLVVIVMELTGSLVYILPIAISVLVAKTTADAIESRSIYDLVIEASDLPYLDAKSSHLHSERPSEIMDSEAMTICLEDRLKISEIQKKIEYLSSSSSAGGFPLVSQDEVGDQRILGYIGRSELEHGISLISEKVLKLDPSIKFQSEKEMVDLDLDLDLGEEEESRAFVGRTSRVENDDEDEEVDLSYLVDHAPVTVSVKSPMELLHEMFVRLGVRYLVIQDERGLYLGIIERNRWLRYLSWIEHRKKST</sequence>
<dbReference type="Proteomes" id="UP000001072">
    <property type="component" value="Unassembled WGS sequence"/>
</dbReference>
<organism evidence="11">
    <name type="scientific">Melampsora larici-populina (strain 98AG31 / pathotype 3-4-7)</name>
    <name type="common">Poplar leaf rust fungus</name>
    <dbReference type="NCBI Taxonomy" id="747676"/>
    <lineage>
        <taxon>Eukaryota</taxon>
        <taxon>Fungi</taxon>
        <taxon>Dikarya</taxon>
        <taxon>Basidiomycota</taxon>
        <taxon>Pucciniomycotina</taxon>
        <taxon>Pucciniomycetes</taxon>
        <taxon>Pucciniales</taxon>
        <taxon>Melampsoraceae</taxon>
        <taxon>Melampsora</taxon>
    </lineage>
</organism>
<comment type="subcellular location">
    <subcellularLocation>
        <location evidence="1">Membrane</location>
        <topology evidence="1">Multi-pass membrane protein</topology>
    </subcellularLocation>
</comment>
<evidence type="ECO:0000256" key="1">
    <source>
        <dbReference type="ARBA" id="ARBA00004141"/>
    </source>
</evidence>
<dbReference type="PRINTS" id="PR00762">
    <property type="entry name" value="CLCHANNEL"/>
</dbReference>
<feature type="transmembrane region" description="Helical" evidence="9">
    <location>
        <begin position="553"/>
        <end position="575"/>
    </location>
</feature>
<evidence type="ECO:0000256" key="2">
    <source>
        <dbReference type="ARBA" id="ARBA00022448"/>
    </source>
</evidence>
<feature type="transmembrane region" description="Helical" evidence="9">
    <location>
        <begin position="677"/>
        <end position="700"/>
    </location>
</feature>
<evidence type="ECO:0000256" key="7">
    <source>
        <dbReference type="ARBA" id="ARBA00023214"/>
    </source>
</evidence>
<dbReference type="InParanoid" id="F4R3S3"/>
<feature type="compositionally biased region" description="Low complexity" evidence="8">
    <location>
        <begin position="66"/>
        <end position="84"/>
    </location>
</feature>
<evidence type="ECO:0000256" key="9">
    <source>
        <dbReference type="SAM" id="Phobius"/>
    </source>
</evidence>
<feature type="region of interest" description="Disordered" evidence="8">
    <location>
        <begin position="1"/>
        <end position="84"/>
    </location>
</feature>
<feature type="transmembrane region" description="Helical" evidence="9">
    <location>
        <begin position="720"/>
        <end position="741"/>
    </location>
</feature>
<dbReference type="GO" id="GO:0005886">
    <property type="term" value="C:plasma membrane"/>
    <property type="evidence" value="ECO:0007669"/>
    <property type="project" value="TreeGrafter"/>
</dbReference>
<feature type="transmembrane region" description="Helical" evidence="9">
    <location>
        <begin position="595"/>
        <end position="612"/>
    </location>
</feature>
<proteinExistence type="predicted"/>
<evidence type="ECO:0000256" key="3">
    <source>
        <dbReference type="ARBA" id="ARBA00022692"/>
    </source>
</evidence>
<accession>F4R3S3</accession>
<dbReference type="PANTHER" id="PTHR45711">
    <property type="entry name" value="CHLORIDE CHANNEL PROTEIN"/>
    <property type="match status" value="1"/>
</dbReference>
<feature type="compositionally biased region" description="Basic residues" evidence="8">
    <location>
        <begin position="34"/>
        <end position="52"/>
    </location>
</feature>
<keyword evidence="11" id="KW-1185">Reference proteome</keyword>
<dbReference type="HOGENOM" id="CLU_003181_2_0_1"/>
<feature type="transmembrane region" description="Helical" evidence="9">
    <location>
        <begin position="650"/>
        <end position="671"/>
    </location>
</feature>
<dbReference type="VEuPathDB" id="FungiDB:MELLADRAFT_46362"/>
<keyword evidence="2" id="KW-0813">Transport</keyword>
<keyword evidence="3 9" id="KW-0812">Transmembrane</keyword>
<feature type="compositionally biased region" description="Polar residues" evidence="8">
    <location>
        <begin position="337"/>
        <end position="350"/>
    </location>
</feature>
<dbReference type="RefSeq" id="XP_007404056.1">
    <property type="nucleotide sequence ID" value="XM_007403994.1"/>
</dbReference>
<evidence type="ECO:0000256" key="6">
    <source>
        <dbReference type="ARBA" id="ARBA00023136"/>
    </source>
</evidence>
<dbReference type="InterPro" id="IPR046342">
    <property type="entry name" value="CBS_dom_sf"/>
</dbReference>
<evidence type="ECO:0000256" key="4">
    <source>
        <dbReference type="ARBA" id="ARBA00022989"/>
    </source>
</evidence>
<dbReference type="GO" id="GO:0005794">
    <property type="term" value="C:Golgi apparatus"/>
    <property type="evidence" value="ECO:0007669"/>
    <property type="project" value="TreeGrafter"/>
</dbReference>
<feature type="transmembrane region" description="Helical" evidence="9">
    <location>
        <begin position="480"/>
        <end position="503"/>
    </location>
</feature>
<feature type="region of interest" description="Disordered" evidence="8">
    <location>
        <begin position="330"/>
        <end position="391"/>
    </location>
</feature>
<dbReference type="FunFam" id="1.10.3080.10:FF:000013">
    <property type="entry name" value="Voltage-gated chloride channel (ClcA)"/>
    <property type="match status" value="1"/>
</dbReference>
<dbReference type="eggNOG" id="KOG0475">
    <property type="taxonomic scope" value="Eukaryota"/>
</dbReference>
<dbReference type="GO" id="GO:0005247">
    <property type="term" value="F:voltage-gated chloride channel activity"/>
    <property type="evidence" value="ECO:0007669"/>
    <property type="project" value="TreeGrafter"/>
</dbReference>
<dbReference type="GO" id="GO:0005769">
    <property type="term" value="C:early endosome"/>
    <property type="evidence" value="ECO:0007669"/>
    <property type="project" value="TreeGrafter"/>
</dbReference>
<keyword evidence="6 9" id="KW-0472">Membrane</keyword>
<dbReference type="InterPro" id="IPR001807">
    <property type="entry name" value="ClC"/>
</dbReference>
<dbReference type="OrthoDB" id="431497at2759"/>
<evidence type="ECO:0000256" key="8">
    <source>
        <dbReference type="SAM" id="MobiDB-lite"/>
    </source>
</evidence>